<gene>
    <name evidence="2" type="ORF">KBB96_12645</name>
</gene>
<dbReference type="SUPFAM" id="SSF51735">
    <property type="entry name" value="NAD(P)-binding Rossmann-fold domains"/>
    <property type="match status" value="1"/>
</dbReference>
<reference evidence="2" key="1">
    <citation type="submission" date="2021-04" db="EMBL/GenBank/DDBJ databases">
        <title>Luteolibacter sp. 32A isolated from the skin of an Anderson's salamander (Ambystoma andersonii).</title>
        <authorList>
            <person name="Spergser J."/>
            <person name="Busse H.-J."/>
        </authorList>
    </citation>
    <scope>NUCLEOTIDE SEQUENCE</scope>
    <source>
        <strain evidence="2">32A</strain>
    </source>
</reference>
<dbReference type="PANTHER" id="PTHR48079:SF6">
    <property type="entry name" value="NAD(P)-BINDING DOMAIN-CONTAINING PROTEIN-RELATED"/>
    <property type="match status" value="1"/>
</dbReference>
<sequence>MKLLLCGHGYLGQAISREFLTAGWDITATSLSGGDGTRSCDLSSAAQVAALADEQPDFLVHCAASGRGGPEAYRAVYLEGCRHLVATFPGIPLLFTSSTSVYAQTDGSVVTEDSDAEPDRETGLILRETEELVLASSGIVTRLAGIYGPHRSVILKKFLNGEAVIEEDGRRYLNQIHRDDAARAILHLASSPSDISDLKSQIYNVGDSHPLTQLEVYTALASIFEKPLPPSGPRDLNRKRGWTHKRVSNAKLRATGWEPLYPSFLDAAPYLATTL</sequence>
<dbReference type="Pfam" id="PF01370">
    <property type="entry name" value="Epimerase"/>
    <property type="match status" value="1"/>
</dbReference>
<dbReference type="RefSeq" id="WP_211629807.1">
    <property type="nucleotide sequence ID" value="NZ_CP073100.1"/>
</dbReference>
<evidence type="ECO:0000313" key="2">
    <source>
        <dbReference type="EMBL" id="QUE49718.1"/>
    </source>
</evidence>
<accession>A0A975G6J9</accession>
<dbReference type="PANTHER" id="PTHR48079">
    <property type="entry name" value="PROTEIN YEEZ"/>
    <property type="match status" value="1"/>
</dbReference>
<dbReference type="GO" id="GO:0004029">
    <property type="term" value="F:aldehyde dehydrogenase (NAD+) activity"/>
    <property type="evidence" value="ECO:0007669"/>
    <property type="project" value="TreeGrafter"/>
</dbReference>
<protein>
    <submittedName>
        <fullName evidence="2">Sugar nucleotide-binding protein</fullName>
    </submittedName>
</protein>
<dbReference type="Gene3D" id="3.40.50.720">
    <property type="entry name" value="NAD(P)-binding Rossmann-like Domain"/>
    <property type="match status" value="1"/>
</dbReference>
<proteinExistence type="predicted"/>
<organism evidence="2 3">
    <name type="scientific">Luteolibacter ambystomatis</name>
    <dbReference type="NCBI Taxonomy" id="2824561"/>
    <lineage>
        <taxon>Bacteria</taxon>
        <taxon>Pseudomonadati</taxon>
        <taxon>Verrucomicrobiota</taxon>
        <taxon>Verrucomicrobiia</taxon>
        <taxon>Verrucomicrobiales</taxon>
        <taxon>Verrucomicrobiaceae</taxon>
        <taxon>Luteolibacter</taxon>
    </lineage>
</organism>
<dbReference type="AlphaFoldDB" id="A0A975G6J9"/>
<dbReference type="Proteomes" id="UP000676169">
    <property type="component" value="Chromosome"/>
</dbReference>
<keyword evidence="3" id="KW-1185">Reference proteome</keyword>
<evidence type="ECO:0000313" key="3">
    <source>
        <dbReference type="Proteomes" id="UP000676169"/>
    </source>
</evidence>
<dbReference type="KEGG" id="lamb:KBB96_12645"/>
<name>A0A975G6J9_9BACT</name>
<dbReference type="GO" id="GO:0005737">
    <property type="term" value="C:cytoplasm"/>
    <property type="evidence" value="ECO:0007669"/>
    <property type="project" value="TreeGrafter"/>
</dbReference>
<feature type="domain" description="NAD-dependent epimerase/dehydratase" evidence="1">
    <location>
        <begin position="7"/>
        <end position="206"/>
    </location>
</feature>
<evidence type="ECO:0000259" key="1">
    <source>
        <dbReference type="Pfam" id="PF01370"/>
    </source>
</evidence>
<dbReference type="InterPro" id="IPR036291">
    <property type="entry name" value="NAD(P)-bd_dom_sf"/>
</dbReference>
<dbReference type="EMBL" id="CP073100">
    <property type="protein sequence ID" value="QUE49718.1"/>
    <property type="molecule type" value="Genomic_DNA"/>
</dbReference>
<dbReference type="InterPro" id="IPR051783">
    <property type="entry name" value="NAD(P)-dependent_oxidoreduct"/>
</dbReference>
<dbReference type="InterPro" id="IPR001509">
    <property type="entry name" value="Epimerase_deHydtase"/>
</dbReference>